<dbReference type="SUPFAM" id="SSF53756">
    <property type="entry name" value="UDP-Glycosyltransferase/glycogen phosphorylase"/>
    <property type="match status" value="1"/>
</dbReference>
<sequence length="165" mass="18030">MKPSFVSTDKPLKLVAGASTGGHVNELLNLLDAAGLAWPVMPQAYVTTMQIGVKSFDRFGQPVHVLGEGDRTKPLQSLMVLWRAFITAWKLRPDVVVTTGSMPLALFSLWAKLFGARIVWIDSVAQVERMSLSGRLASRFADLCLVQWPGVAQGKKGVEYAGELF</sequence>
<evidence type="ECO:0000256" key="1">
    <source>
        <dbReference type="ARBA" id="ARBA00004389"/>
    </source>
</evidence>
<dbReference type="InterPro" id="IPR013969">
    <property type="entry name" value="Oligosacch_biosynth_Alg14"/>
</dbReference>
<comment type="caution">
    <text evidence="6">The sequence shown here is derived from an EMBL/GenBank/DDBJ whole genome shotgun (WGS) entry which is preliminary data.</text>
</comment>
<evidence type="ECO:0008006" key="8">
    <source>
        <dbReference type="Google" id="ProtNLM"/>
    </source>
</evidence>
<dbReference type="Proteomes" id="UP001606210">
    <property type="component" value="Unassembled WGS sequence"/>
</dbReference>
<organism evidence="6 7">
    <name type="scientific">Pelomonas parva</name>
    <dbReference type="NCBI Taxonomy" id="3299032"/>
    <lineage>
        <taxon>Bacteria</taxon>
        <taxon>Pseudomonadati</taxon>
        <taxon>Pseudomonadota</taxon>
        <taxon>Betaproteobacteria</taxon>
        <taxon>Burkholderiales</taxon>
        <taxon>Sphaerotilaceae</taxon>
        <taxon>Roseateles</taxon>
    </lineage>
</organism>
<dbReference type="RefSeq" id="WP_394481774.1">
    <property type="nucleotide sequence ID" value="NZ_JBIGHV010000007.1"/>
</dbReference>
<evidence type="ECO:0000256" key="5">
    <source>
        <dbReference type="ARBA" id="ARBA00023136"/>
    </source>
</evidence>
<dbReference type="EMBL" id="JBIGHV010000007">
    <property type="protein sequence ID" value="MFG6432144.1"/>
    <property type="molecule type" value="Genomic_DNA"/>
</dbReference>
<keyword evidence="3" id="KW-0256">Endoplasmic reticulum</keyword>
<dbReference type="Gene3D" id="3.40.50.2000">
    <property type="entry name" value="Glycogen Phosphorylase B"/>
    <property type="match status" value="1"/>
</dbReference>
<gene>
    <name evidence="6" type="ORF">ACG00Y_19640</name>
</gene>
<evidence type="ECO:0000256" key="3">
    <source>
        <dbReference type="ARBA" id="ARBA00022824"/>
    </source>
</evidence>
<keyword evidence="2" id="KW-0812">Transmembrane</keyword>
<evidence type="ECO:0000313" key="7">
    <source>
        <dbReference type="Proteomes" id="UP001606210"/>
    </source>
</evidence>
<name>A0ABW7F7R6_9BURK</name>
<dbReference type="PANTHER" id="PTHR12154">
    <property type="entry name" value="GLYCOSYL TRANSFERASE-RELATED"/>
    <property type="match status" value="1"/>
</dbReference>
<keyword evidence="5" id="KW-0472">Membrane</keyword>
<dbReference type="Pfam" id="PF08660">
    <property type="entry name" value="Alg14"/>
    <property type="match status" value="1"/>
</dbReference>
<reference evidence="6 7" key="1">
    <citation type="submission" date="2024-08" db="EMBL/GenBank/DDBJ databases">
        <authorList>
            <person name="Lu H."/>
        </authorList>
    </citation>
    <scope>NUCLEOTIDE SEQUENCE [LARGE SCALE GENOMIC DNA]</scope>
    <source>
        <strain evidence="6 7">LYH14W</strain>
    </source>
</reference>
<evidence type="ECO:0000313" key="6">
    <source>
        <dbReference type="EMBL" id="MFG6432144.1"/>
    </source>
</evidence>
<keyword evidence="7" id="KW-1185">Reference proteome</keyword>
<evidence type="ECO:0000256" key="4">
    <source>
        <dbReference type="ARBA" id="ARBA00022989"/>
    </source>
</evidence>
<protein>
    <recommendedName>
        <fullName evidence="8">UDP-N-acetylglucosamine--LPS N-acetylglucosamine transferase</fullName>
    </recommendedName>
</protein>
<comment type="subcellular location">
    <subcellularLocation>
        <location evidence="1">Endoplasmic reticulum membrane</location>
        <topology evidence="1">Single-pass membrane protein</topology>
    </subcellularLocation>
</comment>
<accession>A0ABW7F7R6</accession>
<proteinExistence type="predicted"/>
<dbReference type="PANTHER" id="PTHR12154:SF4">
    <property type="entry name" value="UDP-N-ACETYLGLUCOSAMINE TRANSFERASE SUBUNIT ALG14 HOMOLOG"/>
    <property type="match status" value="1"/>
</dbReference>
<keyword evidence="4" id="KW-1133">Transmembrane helix</keyword>
<evidence type="ECO:0000256" key="2">
    <source>
        <dbReference type="ARBA" id="ARBA00022692"/>
    </source>
</evidence>